<evidence type="ECO:0000256" key="1">
    <source>
        <dbReference type="SAM" id="SignalP"/>
    </source>
</evidence>
<accession>A0A4Y2CG48</accession>
<name>A0A4Y2CG48_ARAVE</name>
<evidence type="ECO:0000313" key="3">
    <source>
        <dbReference type="Proteomes" id="UP000499080"/>
    </source>
</evidence>
<feature type="chain" id="PRO_5021429218" evidence="1">
    <location>
        <begin position="22"/>
        <end position="132"/>
    </location>
</feature>
<proteinExistence type="predicted"/>
<dbReference type="Proteomes" id="UP000499080">
    <property type="component" value="Unassembled WGS sequence"/>
</dbReference>
<gene>
    <name evidence="2" type="ORF">AVEN_66362_1</name>
</gene>
<dbReference type="EMBL" id="BGPR01086150">
    <property type="protein sequence ID" value="GBM02305.1"/>
    <property type="molecule type" value="Genomic_DNA"/>
</dbReference>
<dbReference type="AlphaFoldDB" id="A0A4Y2CG48"/>
<keyword evidence="1" id="KW-0732">Signal</keyword>
<feature type="signal peptide" evidence="1">
    <location>
        <begin position="1"/>
        <end position="21"/>
    </location>
</feature>
<comment type="caution">
    <text evidence="2">The sequence shown here is derived from an EMBL/GenBank/DDBJ whole genome shotgun (WGS) entry which is preliminary data.</text>
</comment>
<protein>
    <submittedName>
        <fullName evidence="2">Uncharacterized protein</fullName>
    </submittedName>
</protein>
<evidence type="ECO:0000313" key="2">
    <source>
        <dbReference type="EMBL" id="GBM02305.1"/>
    </source>
</evidence>
<sequence>MSLVFVSPSIVRTLLLTFVSSQWDLLNPYCLKTILERFLFKDKENPLPSSKPAPNSMKSLFPRSEFYEILVPSLRILRKKPFSCPLLGETLLTRSHAQIPGALEDSRWCLYYRCDNFQDVRSATVPPPGEKP</sequence>
<organism evidence="2 3">
    <name type="scientific">Araneus ventricosus</name>
    <name type="common">Orbweaver spider</name>
    <name type="synonym">Epeira ventricosa</name>
    <dbReference type="NCBI Taxonomy" id="182803"/>
    <lineage>
        <taxon>Eukaryota</taxon>
        <taxon>Metazoa</taxon>
        <taxon>Ecdysozoa</taxon>
        <taxon>Arthropoda</taxon>
        <taxon>Chelicerata</taxon>
        <taxon>Arachnida</taxon>
        <taxon>Araneae</taxon>
        <taxon>Araneomorphae</taxon>
        <taxon>Entelegynae</taxon>
        <taxon>Araneoidea</taxon>
        <taxon>Araneidae</taxon>
        <taxon>Araneus</taxon>
    </lineage>
</organism>
<keyword evidence="3" id="KW-1185">Reference proteome</keyword>
<reference evidence="2 3" key="1">
    <citation type="journal article" date="2019" name="Sci. Rep.">
        <title>Orb-weaving spider Araneus ventricosus genome elucidates the spidroin gene catalogue.</title>
        <authorList>
            <person name="Kono N."/>
            <person name="Nakamura H."/>
            <person name="Ohtoshi R."/>
            <person name="Moran D.A.P."/>
            <person name="Shinohara A."/>
            <person name="Yoshida Y."/>
            <person name="Fujiwara M."/>
            <person name="Mori M."/>
            <person name="Tomita M."/>
            <person name="Arakawa K."/>
        </authorList>
    </citation>
    <scope>NUCLEOTIDE SEQUENCE [LARGE SCALE GENOMIC DNA]</scope>
</reference>